<name>A0A5N5SVK0_9CRUS</name>
<organism evidence="3 4">
    <name type="scientific">Armadillidium nasatum</name>
    <dbReference type="NCBI Taxonomy" id="96803"/>
    <lineage>
        <taxon>Eukaryota</taxon>
        <taxon>Metazoa</taxon>
        <taxon>Ecdysozoa</taxon>
        <taxon>Arthropoda</taxon>
        <taxon>Crustacea</taxon>
        <taxon>Multicrustacea</taxon>
        <taxon>Malacostraca</taxon>
        <taxon>Eumalacostraca</taxon>
        <taxon>Peracarida</taxon>
        <taxon>Isopoda</taxon>
        <taxon>Oniscidea</taxon>
        <taxon>Crinocheta</taxon>
        <taxon>Armadillidiidae</taxon>
        <taxon>Armadillidium</taxon>
    </lineage>
</organism>
<accession>A0A5N5SVK0</accession>
<protein>
    <submittedName>
        <fullName evidence="3">Uncharacterized protein</fullName>
    </submittedName>
</protein>
<reference evidence="3 4" key="1">
    <citation type="journal article" date="2019" name="PLoS Biol.">
        <title>Sex chromosomes control vertical transmission of feminizing Wolbachia symbionts in an isopod.</title>
        <authorList>
            <person name="Becking T."/>
            <person name="Chebbi M.A."/>
            <person name="Giraud I."/>
            <person name="Moumen B."/>
            <person name="Laverre T."/>
            <person name="Caubet Y."/>
            <person name="Peccoud J."/>
            <person name="Gilbert C."/>
            <person name="Cordaux R."/>
        </authorList>
    </citation>
    <scope>NUCLEOTIDE SEQUENCE [LARGE SCALE GENOMIC DNA]</scope>
    <source>
        <strain evidence="3">ANa2</strain>
        <tissue evidence="3">Whole body excluding digestive tract and cuticle</tissue>
    </source>
</reference>
<evidence type="ECO:0000256" key="1">
    <source>
        <dbReference type="SAM" id="MobiDB-lite"/>
    </source>
</evidence>
<feature type="region of interest" description="Disordered" evidence="1">
    <location>
        <begin position="74"/>
        <end position="153"/>
    </location>
</feature>
<evidence type="ECO:0000313" key="4">
    <source>
        <dbReference type="Proteomes" id="UP000326759"/>
    </source>
</evidence>
<keyword evidence="4" id="KW-1185">Reference proteome</keyword>
<feature type="compositionally biased region" description="Basic and acidic residues" evidence="1">
    <location>
        <begin position="144"/>
        <end position="153"/>
    </location>
</feature>
<feature type="compositionally biased region" description="Polar residues" evidence="1">
    <location>
        <begin position="100"/>
        <end position="114"/>
    </location>
</feature>
<dbReference type="AlphaFoldDB" id="A0A5N5SVK0"/>
<feature type="compositionally biased region" description="Low complexity" evidence="1">
    <location>
        <begin position="125"/>
        <end position="137"/>
    </location>
</feature>
<proteinExistence type="predicted"/>
<dbReference type="Proteomes" id="UP000326759">
    <property type="component" value="Unassembled WGS sequence"/>
</dbReference>
<dbReference type="EMBL" id="SEYY01019739">
    <property type="protein sequence ID" value="KAB7497948.1"/>
    <property type="molecule type" value="Genomic_DNA"/>
</dbReference>
<feature type="compositionally biased region" description="Polar residues" evidence="1">
    <location>
        <begin position="74"/>
        <end position="89"/>
    </location>
</feature>
<feature type="signal peptide" evidence="2">
    <location>
        <begin position="1"/>
        <end position="20"/>
    </location>
</feature>
<feature type="compositionally biased region" description="Basic and acidic residues" evidence="1">
    <location>
        <begin position="90"/>
        <end position="99"/>
    </location>
</feature>
<comment type="caution">
    <text evidence="3">The sequence shown here is derived from an EMBL/GenBank/DDBJ whole genome shotgun (WGS) entry which is preliminary data.</text>
</comment>
<gene>
    <name evidence="3" type="ORF">Anas_08702</name>
</gene>
<feature type="chain" id="PRO_5024383751" evidence="2">
    <location>
        <begin position="21"/>
        <end position="282"/>
    </location>
</feature>
<keyword evidence="2" id="KW-0732">Signal</keyword>
<dbReference type="OrthoDB" id="10414361at2759"/>
<sequence length="282" mass="31534">MAYLSSSILLCLLFITEAIGNPVIITNGVTGLRQHIPDQFVPSHFKDFLDVDYIFLPDLSQDFDAFDDESVPLESTGNTFFPSNEFSSQRSREEDELKKISTQRVFPPNKISNNNREKDGMREIPSQTSSSSSQQPSNVLPKEPVTDEPSRSDRLLSSIIGGIKKDIFNNQPINNRIVKQDLNKGSITPSREFPAALQVSESISAPIKAAAPEFHKDNFQTQPDTSRSQNLFSMIVKGIQKDIFPSSDKRFEHSAPQSVPETQTVIQNPQFFNTCKTGLLHS</sequence>
<evidence type="ECO:0000256" key="2">
    <source>
        <dbReference type="SAM" id="SignalP"/>
    </source>
</evidence>
<evidence type="ECO:0000313" key="3">
    <source>
        <dbReference type="EMBL" id="KAB7497948.1"/>
    </source>
</evidence>